<evidence type="ECO:0000256" key="1">
    <source>
        <dbReference type="ARBA" id="ARBA00009497"/>
    </source>
</evidence>
<feature type="domain" description="Ferritin/DPS" evidence="4">
    <location>
        <begin position="30"/>
        <end position="164"/>
    </location>
</feature>
<dbReference type="EMBL" id="WUFV01000015">
    <property type="protein sequence ID" value="NEK17646.1"/>
    <property type="molecule type" value="Genomic_DNA"/>
</dbReference>
<dbReference type="PRINTS" id="PR01346">
    <property type="entry name" value="HELNAPAPROT"/>
</dbReference>
<dbReference type="GO" id="GO:0008199">
    <property type="term" value="F:ferric iron binding"/>
    <property type="evidence" value="ECO:0007669"/>
    <property type="project" value="InterPro"/>
</dbReference>
<evidence type="ECO:0000313" key="5">
    <source>
        <dbReference type="EMBL" id="NEK17646.1"/>
    </source>
</evidence>
<evidence type="ECO:0000259" key="4">
    <source>
        <dbReference type="Pfam" id="PF00210"/>
    </source>
</evidence>
<evidence type="ECO:0000256" key="3">
    <source>
        <dbReference type="SAM" id="MobiDB-lite"/>
    </source>
</evidence>
<evidence type="ECO:0000256" key="2">
    <source>
        <dbReference type="RuleBase" id="RU003875"/>
    </source>
</evidence>
<dbReference type="InterPro" id="IPR002177">
    <property type="entry name" value="DPS_DNA-bd"/>
</dbReference>
<dbReference type="RefSeq" id="WP_164048210.1">
    <property type="nucleotide sequence ID" value="NZ_WUFV01000015.1"/>
</dbReference>
<name>A0A7K3VKB6_RHILE</name>
<dbReference type="PIRSF" id="PIRSF005900">
    <property type="entry name" value="Dps"/>
    <property type="match status" value="1"/>
</dbReference>
<accession>A0A7K3VKB6</accession>
<organism evidence="5 6">
    <name type="scientific">Rhizobium leguminosarum</name>
    <dbReference type="NCBI Taxonomy" id="384"/>
    <lineage>
        <taxon>Bacteria</taxon>
        <taxon>Pseudomonadati</taxon>
        <taxon>Pseudomonadota</taxon>
        <taxon>Alphaproteobacteria</taxon>
        <taxon>Hyphomicrobiales</taxon>
        <taxon>Rhizobiaceae</taxon>
        <taxon>Rhizobium/Agrobacterium group</taxon>
        <taxon>Rhizobium</taxon>
    </lineage>
</organism>
<dbReference type="Proteomes" id="UP000471705">
    <property type="component" value="Unassembled WGS sequence"/>
</dbReference>
<feature type="region of interest" description="Disordered" evidence="3">
    <location>
        <begin position="1"/>
        <end position="20"/>
    </location>
</feature>
<dbReference type="Pfam" id="PF00210">
    <property type="entry name" value="Ferritin"/>
    <property type="match status" value="1"/>
</dbReference>
<gene>
    <name evidence="5" type="ORF">GR257_22740</name>
</gene>
<comment type="similarity">
    <text evidence="1 2">Belongs to the Dps family.</text>
</comment>
<dbReference type="Gene3D" id="1.20.1260.10">
    <property type="match status" value="1"/>
</dbReference>
<evidence type="ECO:0000313" key="6">
    <source>
        <dbReference type="Proteomes" id="UP000471705"/>
    </source>
</evidence>
<dbReference type="CDD" id="cd01043">
    <property type="entry name" value="DPS"/>
    <property type="match status" value="1"/>
</dbReference>
<dbReference type="InterPro" id="IPR009078">
    <property type="entry name" value="Ferritin-like_SF"/>
</dbReference>
<dbReference type="PANTHER" id="PTHR42932:SF3">
    <property type="entry name" value="DNA PROTECTION DURING STARVATION PROTEIN"/>
    <property type="match status" value="1"/>
</dbReference>
<dbReference type="InterPro" id="IPR012347">
    <property type="entry name" value="Ferritin-like"/>
</dbReference>
<dbReference type="SUPFAM" id="SSF47240">
    <property type="entry name" value="Ferritin-like"/>
    <property type="match status" value="1"/>
</dbReference>
<dbReference type="PANTHER" id="PTHR42932">
    <property type="entry name" value="GENERAL STRESS PROTEIN 20U"/>
    <property type="match status" value="1"/>
</dbReference>
<reference evidence="5 6" key="1">
    <citation type="submission" date="2019-12" db="EMBL/GenBank/DDBJ databases">
        <title>Rhizobium genotypes associated with high levels of biological nitrogen fixation by grain legumes in a temperate-maritime cropping system.</title>
        <authorList>
            <person name="Maluk M."/>
            <person name="Francesc Ferrando Molina F."/>
            <person name="Lopez Del Egido L."/>
            <person name="Lafos M."/>
            <person name="Langarica-Fuentes A."/>
            <person name="Gebre Yohannes G."/>
            <person name="Young M.W."/>
            <person name="Martin P."/>
            <person name="Gantlett R."/>
            <person name="Kenicer G."/>
            <person name="Hawes C."/>
            <person name="Begg G.S."/>
            <person name="Quilliam R.S."/>
            <person name="Squire G.R."/>
            <person name="Poole P.S."/>
            <person name="Young P.W."/>
            <person name="Iannetta P.M."/>
            <person name="James E.K."/>
        </authorList>
    </citation>
    <scope>NUCLEOTIDE SEQUENCE [LARGE SCALE GENOMIC DNA]</scope>
    <source>
        <strain evidence="5 6">JHI54</strain>
    </source>
</reference>
<protein>
    <submittedName>
        <fullName evidence="5">DNA starvation/stationary phase protection protein</fullName>
    </submittedName>
</protein>
<proteinExistence type="inferred from homology"/>
<sequence length="175" mass="19853">MDRKVTQQHRSLPLSTPTDLGENATRDVAAALTALLADVFALYLKTKNFHWHVSGPHFRDYHLMLDEQGAQIFAMTDDIAERARKIGGPTLKSIGHAARLQRILDNDAAFVTPQNMLSELRDDNKQLVGILRQLHELTSSYNDHATTSLIENWIDEAELRIWFLFESTRAESSLL</sequence>
<feature type="compositionally biased region" description="Polar residues" evidence="3">
    <location>
        <begin position="8"/>
        <end position="18"/>
    </location>
</feature>
<dbReference type="AlphaFoldDB" id="A0A7K3VKB6"/>
<comment type="caution">
    <text evidence="5">The sequence shown here is derived from an EMBL/GenBank/DDBJ whole genome shotgun (WGS) entry which is preliminary data.</text>
</comment>
<dbReference type="InterPro" id="IPR008331">
    <property type="entry name" value="Ferritin_DPS_dom"/>
</dbReference>